<evidence type="ECO:0000256" key="4">
    <source>
        <dbReference type="ARBA" id="ARBA00022777"/>
    </source>
</evidence>
<dbReference type="Pfam" id="PF10436">
    <property type="entry name" value="BCDHK_Adom3"/>
    <property type="match status" value="1"/>
</dbReference>
<dbReference type="Proteomes" id="UP000095009">
    <property type="component" value="Unassembled WGS sequence"/>
</dbReference>
<dbReference type="Gene3D" id="1.20.140.20">
    <property type="entry name" value="Alpha-ketoacid/pyruvate dehydrogenase kinase, N-terminal domain"/>
    <property type="match status" value="1"/>
</dbReference>
<accession>A0A1E3PKP9</accession>
<dbReference type="EC" id="2.7.11.-" evidence="7"/>
<organism evidence="9 10">
    <name type="scientific">Nadsonia fulvescens var. elongata DSM 6958</name>
    <dbReference type="NCBI Taxonomy" id="857566"/>
    <lineage>
        <taxon>Eukaryota</taxon>
        <taxon>Fungi</taxon>
        <taxon>Dikarya</taxon>
        <taxon>Ascomycota</taxon>
        <taxon>Saccharomycotina</taxon>
        <taxon>Dipodascomycetes</taxon>
        <taxon>Dipodascales</taxon>
        <taxon>Dipodascales incertae sedis</taxon>
        <taxon>Nadsonia</taxon>
    </lineage>
</organism>
<evidence type="ECO:0000256" key="6">
    <source>
        <dbReference type="ARBA" id="ARBA00023128"/>
    </source>
</evidence>
<evidence type="ECO:0000256" key="3">
    <source>
        <dbReference type="ARBA" id="ARBA00022741"/>
    </source>
</evidence>
<dbReference type="EMBL" id="KV454409">
    <property type="protein sequence ID" value="ODQ66003.1"/>
    <property type="molecule type" value="Genomic_DNA"/>
</dbReference>
<proteinExistence type="inferred from homology"/>
<keyword evidence="5 7" id="KW-0067">ATP-binding</keyword>
<comment type="subcellular location">
    <subcellularLocation>
        <location evidence="7">Mitochondrion matrix</location>
    </subcellularLocation>
</comment>
<dbReference type="PANTHER" id="PTHR11947">
    <property type="entry name" value="PYRUVATE DEHYDROGENASE KINASE"/>
    <property type="match status" value="1"/>
</dbReference>
<comment type="similarity">
    <text evidence="1 7">Belongs to the PDK/BCKDK protein kinase family.</text>
</comment>
<dbReference type="GO" id="GO:0005759">
    <property type="term" value="C:mitochondrial matrix"/>
    <property type="evidence" value="ECO:0007669"/>
    <property type="project" value="UniProtKB-SubCell"/>
</dbReference>
<dbReference type="AlphaFoldDB" id="A0A1E3PKP9"/>
<keyword evidence="6 7" id="KW-0496">Mitochondrion</keyword>
<evidence type="ECO:0000313" key="9">
    <source>
        <dbReference type="EMBL" id="ODQ66003.1"/>
    </source>
</evidence>
<dbReference type="GO" id="GO:0005524">
    <property type="term" value="F:ATP binding"/>
    <property type="evidence" value="ECO:0007669"/>
    <property type="project" value="UniProtKB-UniRule"/>
</dbReference>
<sequence>MLQRNIYRLLKPSLGTGLKHARRLVASGVTGNHVGLKRSYIDESPSTYTPSSIALGLTPALYSSTYPPNNDLINERHFYQNTVLMDWFAKQPRPVSLRQLAFFGRRMTEEKIISSANFVRTELPTRLAHRIRDLQVLPYSVVSNNHLTFVYQMYYRAFNRFRKFPVITTAAQNDEFCKILSQLLTEHMIIIPHLVMGAIETGLNNTLPAGQIDDMMSKMLRSRISRRVIAEQHLSLTKSFRSGDGLEDKTSDFIGEVFLQCSAKETIDECYILATKLVKEYHKSSTLSGVPISTPSSLRLPELIIEGHTDTKFPYMKSHLDYIIGEIMRNNVEATVVQHYKNHPDPQNHQPPPIVVSIANTADDILIRFSDQGGGIPPEILPHLWSFSKGPRSRDRLKNFQHIPILAKVNENSNFGHSYKHNDEHATNPSINSEISNLCHESENVKLSTAYKQSQIGWLPDELSMSNQFLGLESPSHGSSEEPTINDSILSGSSPLGLSSLASFTTRQPNLKLGMGLPMSRVYADYWNGALDLHSLEGHGCDVFLRISRLGNKNEKLQLDKV</sequence>
<reference evidence="9 10" key="1">
    <citation type="journal article" date="2016" name="Proc. Natl. Acad. Sci. U.S.A.">
        <title>Comparative genomics of biotechnologically important yeasts.</title>
        <authorList>
            <person name="Riley R."/>
            <person name="Haridas S."/>
            <person name="Wolfe K.H."/>
            <person name="Lopes M.R."/>
            <person name="Hittinger C.T."/>
            <person name="Goeker M."/>
            <person name="Salamov A.A."/>
            <person name="Wisecaver J.H."/>
            <person name="Long T.M."/>
            <person name="Calvey C.H."/>
            <person name="Aerts A.L."/>
            <person name="Barry K.W."/>
            <person name="Choi C."/>
            <person name="Clum A."/>
            <person name="Coughlan A.Y."/>
            <person name="Deshpande S."/>
            <person name="Douglass A.P."/>
            <person name="Hanson S.J."/>
            <person name="Klenk H.-P."/>
            <person name="LaButti K.M."/>
            <person name="Lapidus A."/>
            <person name="Lindquist E.A."/>
            <person name="Lipzen A.M."/>
            <person name="Meier-Kolthoff J.P."/>
            <person name="Ohm R.A."/>
            <person name="Otillar R.P."/>
            <person name="Pangilinan J.L."/>
            <person name="Peng Y."/>
            <person name="Rokas A."/>
            <person name="Rosa C.A."/>
            <person name="Scheuner C."/>
            <person name="Sibirny A.A."/>
            <person name="Slot J.C."/>
            <person name="Stielow J.B."/>
            <person name="Sun H."/>
            <person name="Kurtzman C.P."/>
            <person name="Blackwell M."/>
            <person name="Grigoriev I.V."/>
            <person name="Jeffries T.W."/>
        </authorList>
    </citation>
    <scope>NUCLEOTIDE SEQUENCE [LARGE SCALE GENOMIC DNA]</scope>
    <source>
        <strain evidence="9 10">DSM 6958</strain>
    </source>
</reference>
<dbReference type="OrthoDB" id="407390at2759"/>
<evidence type="ECO:0000256" key="2">
    <source>
        <dbReference type="ARBA" id="ARBA00022679"/>
    </source>
</evidence>
<dbReference type="InterPro" id="IPR036784">
    <property type="entry name" value="AK/P_DHK_N_sf"/>
</dbReference>
<dbReference type="SUPFAM" id="SSF69012">
    <property type="entry name" value="alpha-ketoacid dehydrogenase kinase, N-terminal domain"/>
    <property type="match status" value="1"/>
</dbReference>
<dbReference type="SUPFAM" id="SSF55874">
    <property type="entry name" value="ATPase domain of HSP90 chaperone/DNA topoisomerase II/histidine kinase"/>
    <property type="match status" value="2"/>
</dbReference>
<evidence type="ECO:0000256" key="7">
    <source>
        <dbReference type="RuleBase" id="RU366032"/>
    </source>
</evidence>
<keyword evidence="3 7" id="KW-0547">Nucleotide-binding</keyword>
<dbReference type="InterPro" id="IPR039028">
    <property type="entry name" value="BCKD/PDK"/>
</dbReference>
<dbReference type="GO" id="GO:0010906">
    <property type="term" value="P:regulation of glucose metabolic process"/>
    <property type="evidence" value="ECO:0007669"/>
    <property type="project" value="TreeGrafter"/>
</dbReference>
<dbReference type="GO" id="GO:0004740">
    <property type="term" value="F:pyruvate dehydrogenase (acetyl-transferring) kinase activity"/>
    <property type="evidence" value="ECO:0007669"/>
    <property type="project" value="TreeGrafter"/>
</dbReference>
<dbReference type="InterPro" id="IPR036890">
    <property type="entry name" value="HATPase_C_sf"/>
</dbReference>
<name>A0A1E3PKP9_9ASCO</name>
<evidence type="ECO:0000313" key="10">
    <source>
        <dbReference type="Proteomes" id="UP000095009"/>
    </source>
</evidence>
<dbReference type="STRING" id="857566.A0A1E3PKP9"/>
<evidence type="ECO:0000256" key="1">
    <source>
        <dbReference type="ARBA" id="ARBA00006155"/>
    </source>
</evidence>
<evidence type="ECO:0000259" key="8">
    <source>
        <dbReference type="Pfam" id="PF10436"/>
    </source>
</evidence>
<evidence type="ECO:0000256" key="5">
    <source>
        <dbReference type="ARBA" id="ARBA00022840"/>
    </source>
</evidence>
<feature type="domain" description="Branched-chain alpha-ketoacid dehydrogenase kinase/Pyruvate dehydrogenase kinase N-terminal" evidence="8">
    <location>
        <begin position="94"/>
        <end position="257"/>
    </location>
</feature>
<keyword evidence="2 7" id="KW-0808">Transferase</keyword>
<dbReference type="InterPro" id="IPR018955">
    <property type="entry name" value="BCDHK/PDK_N"/>
</dbReference>
<protein>
    <recommendedName>
        <fullName evidence="7">Protein-serine/threonine kinase</fullName>
        <ecNumber evidence="7">2.7.11.-</ecNumber>
    </recommendedName>
</protein>
<keyword evidence="10" id="KW-1185">Reference proteome</keyword>
<dbReference type="PANTHER" id="PTHR11947:SF25">
    <property type="entry name" value="[PYRUVATE DEHYDROGENASE (ACETYL-TRANSFERRING)] KINASE 2, MITOCHONDRIAL"/>
    <property type="match status" value="1"/>
</dbReference>
<keyword evidence="4 7" id="KW-0418">Kinase</keyword>
<dbReference type="Gene3D" id="3.30.565.10">
    <property type="entry name" value="Histidine kinase-like ATPase, C-terminal domain"/>
    <property type="match status" value="1"/>
</dbReference>
<gene>
    <name evidence="9" type="ORF">NADFUDRAFT_46557</name>
</gene>